<dbReference type="InterPro" id="IPR011032">
    <property type="entry name" value="GroES-like_sf"/>
</dbReference>
<evidence type="ECO:0000259" key="6">
    <source>
        <dbReference type="Pfam" id="PF08240"/>
    </source>
</evidence>
<keyword evidence="3" id="KW-0479">Metal-binding</keyword>
<dbReference type="AlphaFoldDB" id="A0A7C5LDL5"/>
<evidence type="ECO:0000256" key="2">
    <source>
        <dbReference type="ARBA" id="ARBA00008072"/>
    </source>
</evidence>
<feature type="domain" description="Glucose dehydrogenase C-terminal" evidence="7">
    <location>
        <begin position="134"/>
        <end position="314"/>
    </location>
</feature>
<evidence type="ECO:0000256" key="1">
    <source>
        <dbReference type="ARBA" id="ARBA00001947"/>
    </source>
</evidence>
<dbReference type="SUPFAM" id="SSF50129">
    <property type="entry name" value="GroES-like"/>
    <property type="match status" value="1"/>
</dbReference>
<evidence type="ECO:0000259" key="7">
    <source>
        <dbReference type="Pfam" id="PF16912"/>
    </source>
</evidence>
<keyword evidence="4" id="KW-0862">Zinc</keyword>
<accession>A0A7C5LDL5</accession>
<name>A0A7C5LDL5_CALS0</name>
<evidence type="ECO:0000313" key="8">
    <source>
        <dbReference type="EMBL" id="HHK69181.1"/>
    </source>
</evidence>
<dbReference type="SUPFAM" id="SSF51735">
    <property type="entry name" value="NAD(P)-binding Rossmann-fold domains"/>
    <property type="match status" value="1"/>
</dbReference>
<comment type="similarity">
    <text evidence="2">Belongs to the zinc-containing alcohol dehydrogenase family.</text>
</comment>
<dbReference type="PANTHER" id="PTHR43350">
    <property type="entry name" value="NAD-DEPENDENT ALCOHOL DEHYDROGENASE"/>
    <property type="match status" value="1"/>
</dbReference>
<comment type="caution">
    <text evidence="8">The sequence shown here is derived from an EMBL/GenBank/DDBJ whole genome shotgun (WGS) entry which is preliminary data.</text>
</comment>
<dbReference type="GO" id="GO:0016491">
    <property type="term" value="F:oxidoreductase activity"/>
    <property type="evidence" value="ECO:0007669"/>
    <property type="project" value="UniProtKB-KW"/>
</dbReference>
<evidence type="ECO:0000256" key="3">
    <source>
        <dbReference type="ARBA" id="ARBA00022723"/>
    </source>
</evidence>
<evidence type="ECO:0000256" key="4">
    <source>
        <dbReference type="ARBA" id="ARBA00022833"/>
    </source>
</evidence>
<reference evidence="8" key="1">
    <citation type="journal article" date="2020" name="mSystems">
        <title>Genome- and Community-Level Interaction Insights into Carbon Utilization and Element Cycling Functions of Hydrothermarchaeota in Hydrothermal Sediment.</title>
        <authorList>
            <person name="Zhou Z."/>
            <person name="Liu Y."/>
            <person name="Xu W."/>
            <person name="Pan J."/>
            <person name="Luo Z.H."/>
            <person name="Li M."/>
        </authorList>
    </citation>
    <scope>NUCLEOTIDE SEQUENCE [LARGE SCALE GENOMIC DNA]</scope>
    <source>
        <strain evidence="8">SpSt-1056</strain>
    </source>
</reference>
<dbReference type="GO" id="GO:0046872">
    <property type="term" value="F:metal ion binding"/>
    <property type="evidence" value="ECO:0007669"/>
    <property type="project" value="UniProtKB-KW"/>
</dbReference>
<dbReference type="InterPro" id="IPR031640">
    <property type="entry name" value="Glu_dehyd_C"/>
</dbReference>
<sequence length="316" mass="34594">MRALYFDGRELKLVDEYSLTRRGEALIKVSLAGICGTDLEILKGYGGFRGVLGHEFVGIVEESSNPALIGERVVGEINVGCNTCEFCRKGLMRHCPTRTVLGIRGRDGSFAEYLTLPEQNLHIVPDNVNDTQAVFTEPLAAAYEVLEQVQVEPSWKVAVLGDGRLGILIAQVLAPLVAQLDVYGRHDRKLDILRELGINALKEASNTASHSYDLVVEATGREKGFGQAVELVKPRGTVILKSTIAQTYQLDLSAVVVNEVRIVGSRCGPFKPALNALARNVVKVEKLVDDVYRLDSYENAFKQASSSETLKVLIKP</sequence>
<dbReference type="PANTHER" id="PTHR43350:SF2">
    <property type="entry name" value="GROES-LIKE ZINC-BINDING ALCOHOL DEHYDROGENASE FAMILY PROTEIN"/>
    <property type="match status" value="1"/>
</dbReference>
<dbReference type="InterPro" id="IPR013154">
    <property type="entry name" value="ADH-like_N"/>
</dbReference>
<dbReference type="Pfam" id="PF16912">
    <property type="entry name" value="Glu_dehyd_C"/>
    <property type="match status" value="1"/>
</dbReference>
<comment type="cofactor">
    <cofactor evidence="1">
        <name>Zn(2+)</name>
        <dbReference type="ChEBI" id="CHEBI:29105"/>
    </cofactor>
</comment>
<proteinExistence type="inferred from homology"/>
<dbReference type="CDD" id="cd08242">
    <property type="entry name" value="MDR_like"/>
    <property type="match status" value="1"/>
</dbReference>
<evidence type="ECO:0000256" key="5">
    <source>
        <dbReference type="ARBA" id="ARBA00023002"/>
    </source>
</evidence>
<organism evidence="8">
    <name type="scientific">Caldiarchaeum subterraneum</name>
    <dbReference type="NCBI Taxonomy" id="311458"/>
    <lineage>
        <taxon>Archaea</taxon>
        <taxon>Nitrososphaerota</taxon>
        <taxon>Candidatus Caldarchaeales</taxon>
        <taxon>Candidatus Caldarchaeaceae</taxon>
        <taxon>Candidatus Caldarchaeum</taxon>
    </lineage>
</organism>
<gene>
    <name evidence="8" type="ORF">ENM11_08585</name>
</gene>
<dbReference type="EMBL" id="DRWN01000069">
    <property type="protein sequence ID" value="HHK69181.1"/>
    <property type="molecule type" value="Genomic_DNA"/>
</dbReference>
<dbReference type="Pfam" id="PF08240">
    <property type="entry name" value="ADH_N"/>
    <property type="match status" value="1"/>
</dbReference>
<feature type="domain" description="Alcohol dehydrogenase-like N-terminal" evidence="6">
    <location>
        <begin position="22"/>
        <end position="126"/>
    </location>
</feature>
<dbReference type="Gene3D" id="3.40.50.720">
    <property type="entry name" value="NAD(P)-binding Rossmann-like Domain"/>
    <property type="match status" value="1"/>
</dbReference>
<dbReference type="InterPro" id="IPR036291">
    <property type="entry name" value="NAD(P)-bd_dom_sf"/>
</dbReference>
<keyword evidence="5" id="KW-0560">Oxidoreductase</keyword>
<protein>
    <submittedName>
        <fullName evidence="8">Alcohol dehydrogenase</fullName>
    </submittedName>
</protein>
<dbReference type="Gene3D" id="3.90.180.10">
    <property type="entry name" value="Medium-chain alcohol dehydrogenases, catalytic domain"/>
    <property type="match status" value="1"/>
</dbReference>